<reference evidence="9 10" key="1">
    <citation type="submission" date="2014-12" db="EMBL/GenBank/DDBJ databases">
        <title>Comparative genomics of the lactic acid bacteria isolated from the honey bee gut.</title>
        <authorList>
            <person name="Ellegaard K.M."/>
            <person name="Tamarit D."/>
            <person name="Javelind E."/>
            <person name="Olofsson T."/>
            <person name="Andersson S.G."/>
            <person name="Vasquez A."/>
        </authorList>
    </citation>
    <scope>NUCLEOTIDE SEQUENCE [LARGE SCALE GENOMIC DNA]</scope>
    <source>
        <strain evidence="9 10">Biut2</strain>
    </source>
</reference>
<keyword evidence="2" id="KW-0813">Transport</keyword>
<evidence type="ECO:0000256" key="3">
    <source>
        <dbReference type="ARBA" id="ARBA00022490"/>
    </source>
</evidence>
<dbReference type="Proteomes" id="UP000033533">
    <property type="component" value="Unassembled WGS sequence"/>
</dbReference>
<dbReference type="OrthoDB" id="9788818at2"/>
<evidence type="ECO:0000256" key="1">
    <source>
        <dbReference type="ARBA" id="ARBA00004496"/>
    </source>
</evidence>
<dbReference type="SUPFAM" id="SSF52728">
    <property type="entry name" value="PTS IIb component"/>
    <property type="match status" value="1"/>
</dbReference>
<evidence type="ECO:0000313" key="9">
    <source>
        <dbReference type="EMBL" id="KJY54527.1"/>
    </source>
</evidence>
<evidence type="ECO:0000259" key="8">
    <source>
        <dbReference type="PROSITE" id="PS51101"/>
    </source>
</evidence>
<dbReference type="GO" id="GO:0008982">
    <property type="term" value="F:protein-N(PI)-phosphohistidine-sugar phosphotransferase activity"/>
    <property type="evidence" value="ECO:0007669"/>
    <property type="project" value="InterPro"/>
</dbReference>
<evidence type="ECO:0000256" key="2">
    <source>
        <dbReference type="ARBA" id="ARBA00022448"/>
    </source>
</evidence>
<comment type="subcellular location">
    <subcellularLocation>
        <location evidence="1">Cytoplasm</location>
    </subcellularLocation>
</comment>
<keyword evidence="3" id="KW-0963">Cytoplasm</keyword>
<feature type="domain" description="PTS EIIB type-4" evidence="8">
    <location>
        <begin position="1"/>
        <end position="152"/>
    </location>
</feature>
<dbReference type="AlphaFoldDB" id="A0A0F4L6R0"/>
<evidence type="ECO:0000256" key="6">
    <source>
        <dbReference type="ARBA" id="ARBA00022683"/>
    </source>
</evidence>
<evidence type="ECO:0000256" key="4">
    <source>
        <dbReference type="ARBA" id="ARBA00022597"/>
    </source>
</evidence>
<dbReference type="GO" id="GO:0016301">
    <property type="term" value="F:kinase activity"/>
    <property type="evidence" value="ECO:0007669"/>
    <property type="project" value="UniProtKB-KW"/>
</dbReference>
<keyword evidence="7" id="KW-0418">Kinase</keyword>
<evidence type="ECO:0000256" key="7">
    <source>
        <dbReference type="ARBA" id="ARBA00022777"/>
    </source>
</evidence>
<dbReference type="HOGENOM" id="CLU_116175_2_0_9"/>
<dbReference type="GO" id="GO:0005737">
    <property type="term" value="C:cytoplasm"/>
    <property type="evidence" value="ECO:0007669"/>
    <property type="project" value="UniProtKB-SubCell"/>
</dbReference>
<dbReference type="InterPro" id="IPR036667">
    <property type="entry name" value="PTS_IIB_sorbose-sp_sf"/>
</dbReference>
<dbReference type="EMBL" id="JXBY01000025">
    <property type="protein sequence ID" value="KJY54527.1"/>
    <property type="molecule type" value="Genomic_DNA"/>
</dbReference>
<comment type="caution">
    <text evidence="9">The sequence shown here is derived from an EMBL/GenBank/DDBJ whole genome shotgun (WGS) entry which is preliminary data.</text>
</comment>
<accession>A0A0F4L6R0</accession>
<protein>
    <submittedName>
        <fullName evidence="9">PTS Man IIB</fullName>
    </submittedName>
</protein>
<keyword evidence="6" id="KW-0598">Phosphotransferase system</keyword>
<gene>
    <name evidence="9" type="ORF">JF76_15500</name>
</gene>
<name>A0A0F4L6R0_9LACO</name>
<dbReference type="PATRIC" id="fig|1218493.3.peg.1623"/>
<dbReference type="PROSITE" id="PS51101">
    <property type="entry name" value="PTS_EIIB_TYPE_4"/>
    <property type="match status" value="1"/>
</dbReference>
<dbReference type="Gene3D" id="3.40.35.10">
    <property type="entry name" value="Phosphotransferase system, sorbose subfamily IIB component"/>
    <property type="match status" value="1"/>
</dbReference>
<evidence type="ECO:0000256" key="5">
    <source>
        <dbReference type="ARBA" id="ARBA00022679"/>
    </source>
</evidence>
<evidence type="ECO:0000313" key="10">
    <source>
        <dbReference type="Proteomes" id="UP000033533"/>
    </source>
</evidence>
<keyword evidence="5" id="KW-0808">Transferase</keyword>
<sequence>MIQMVRVDYRLLHGQVAVSWTSSLGINAILLVSETLKKDKIRMQSISLAKPSGVKVVAKSTSEAIAQLKSGKTDKYSLLIICETVKIAEKIIESTGFNSLNLGNVPFRKGTMKFSNSVYLNDEETKILKDMKNKGTNIFSQMIPDDTKHQFK</sequence>
<keyword evidence="4" id="KW-0762">Sugar transport</keyword>
<dbReference type="STRING" id="1218493.JF76_15500"/>
<proteinExistence type="predicted"/>
<dbReference type="InterPro" id="IPR004720">
    <property type="entry name" value="PTS_IIB_sorbose-sp"/>
</dbReference>
<organism evidence="9 10">
    <name type="scientific">Lactobacillus kullabergensis</name>
    <dbReference type="NCBI Taxonomy" id="1218493"/>
    <lineage>
        <taxon>Bacteria</taxon>
        <taxon>Bacillati</taxon>
        <taxon>Bacillota</taxon>
        <taxon>Bacilli</taxon>
        <taxon>Lactobacillales</taxon>
        <taxon>Lactobacillaceae</taxon>
        <taxon>Lactobacillus</taxon>
    </lineage>
</organism>
<dbReference type="RefSeq" id="WP_045928536.1">
    <property type="nucleotide sequence ID" value="NZ_JBHSZS010000026.1"/>
</dbReference>
<dbReference type="Pfam" id="PF03830">
    <property type="entry name" value="PTSIIB_sorb"/>
    <property type="match status" value="1"/>
</dbReference>
<dbReference type="GO" id="GO:0009401">
    <property type="term" value="P:phosphoenolpyruvate-dependent sugar phosphotransferase system"/>
    <property type="evidence" value="ECO:0007669"/>
    <property type="project" value="UniProtKB-KW"/>
</dbReference>